<organism evidence="2 3">
    <name type="scientific">Xanthobacter tagetidis</name>
    <dbReference type="NCBI Taxonomy" id="60216"/>
    <lineage>
        <taxon>Bacteria</taxon>
        <taxon>Pseudomonadati</taxon>
        <taxon>Pseudomonadota</taxon>
        <taxon>Alphaproteobacteria</taxon>
        <taxon>Hyphomicrobiales</taxon>
        <taxon>Xanthobacteraceae</taxon>
        <taxon>Xanthobacter</taxon>
    </lineage>
</organism>
<name>A0A3L7A2H0_9HYPH</name>
<dbReference type="GO" id="GO:0016791">
    <property type="term" value="F:phosphatase activity"/>
    <property type="evidence" value="ECO:0007669"/>
    <property type="project" value="TreeGrafter"/>
</dbReference>
<dbReference type="PANTHER" id="PTHR42850:SF4">
    <property type="entry name" value="ZINC-DEPENDENT ENDOPOLYPHOSPHATASE"/>
    <property type="match status" value="1"/>
</dbReference>
<dbReference type="GO" id="GO:0008803">
    <property type="term" value="F:bis(5'-nucleosyl)-tetraphosphatase (symmetrical) activity"/>
    <property type="evidence" value="ECO:0007669"/>
    <property type="project" value="TreeGrafter"/>
</dbReference>
<proteinExistence type="predicted"/>
<dbReference type="Gene3D" id="3.60.21.10">
    <property type="match status" value="1"/>
</dbReference>
<dbReference type="InterPro" id="IPR050126">
    <property type="entry name" value="Ap4A_hydrolase"/>
</dbReference>
<dbReference type="GO" id="GO:0110154">
    <property type="term" value="P:RNA decapping"/>
    <property type="evidence" value="ECO:0007669"/>
    <property type="project" value="TreeGrafter"/>
</dbReference>
<dbReference type="SUPFAM" id="SSF56300">
    <property type="entry name" value="Metallo-dependent phosphatases"/>
    <property type="match status" value="1"/>
</dbReference>
<gene>
    <name evidence="2" type="ORF">D9R14_20075</name>
</gene>
<dbReference type="CDD" id="cd00144">
    <property type="entry name" value="MPP_PPP_family"/>
    <property type="match status" value="1"/>
</dbReference>
<dbReference type="Pfam" id="PF00149">
    <property type="entry name" value="Metallophos"/>
    <property type="match status" value="1"/>
</dbReference>
<sequence length="254" mass="28420">MAVNSLLKSRSGWQAEDIREPTVPMIPDNLRVYAVGDIHGRLDLLTTLHEAIDEDIELHPGPQCIEVYLGDYVDRGPQSAGVIDVLMERVRTRNAICLAGNHEEIMLDALTSQEAFANWLRLGGVETVFSYVQPSGMLDQSQLWTEWRAGMRVDHVDFLRQLPTTYVCGDYLFVHAGLRPGVSLAAQSRSDMLWIRREFLDYPHSFGHLVVHGHTPIPSAEVLSNRINIDTGAYATGHLTCLVLEGVDRFLIST</sequence>
<dbReference type="EMBL" id="RCTF01000022">
    <property type="protein sequence ID" value="RLP73562.1"/>
    <property type="molecule type" value="Genomic_DNA"/>
</dbReference>
<evidence type="ECO:0000259" key="1">
    <source>
        <dbReference type="Pfam" id="PF00149"/>
    </source>
</evidence>
<dbReference type="PANTHER" id="PTHR42850">
    <property type="entry name" value="METALLOPHOSPHOESTERASE"/>
    <property type="match status" value="1"/>
</dbReference>
<dbReference type="InterPro" id="IPR004843">
    <property type="entry name" value="Calcineurin-like_PHP"/>
</dbReference>
<protein>
    <submittedName>
        <fullName evidence="2">Serine/threonine protein phosphatase</fullName>
    </submittedName>
</protein>
<dbReference type="InterPro" id="IPR029052">
    <property type="entry name" value="Metallo-depent_PP-like"/>
</dbReference>
<dbReference type="OrthoDB" id="9807890at2"/>
<comment type="caution">
    <text evidence="2">The sequence shown here is derived from an EMBL/GenBank/DDBJ whole genome shotgun (WGS) entry which is preliminary data.</text>
</comment>
<dbReference type="GO" id="GO:0005737">
    <property type="term" value="C:cytoplasm"/>
    <property type="evidence" value="ECO:0007669"/>
    <property type="project" value="TreeGrafter"/>
</dbReference>
<dbReference type="Proteomes" id="UP000269692">
    <property type="component" value="Unassembled WGS sequence"/>
</dbReference>
<keyword evidence="3" id="KW-1185">Reference proteome</keyword>
<evidence type="ECO:0000313" key="3">
    <source>
        <dbReference type="Proteomes" id="UP000269692"/>
    </source>
</evidence>
<dbReference type="RefSeq" id="WP_121625141.1">
    <property type="nucleotide sequence ID" value="NZ_JACIIW010000008.1"/>
</dbReference>
<accession>A0A3L7A2H0</accession>
<feature type="domain" description="Calcineurin-like phosphoesterase" evidence="1">
    <location>
        <begin position="30"/>
        <end position="220"/>
    </location>
</feature>
<evidence type="ECO:0000313" key="2">
    <source>
        <dbReference type="EMBL" id="RLP73562.1"/>
    </source>
</evidence>
<dbReference type="AlphaFoldDB" id="A0A3L7A2H0"/>
<reference evidence="2 3" key="1">
    <citation type="submission" date="2018-10" db="EMBL/GenBank/DDBJ databases">
        <title>Xanthobacter tagetidis genome sequencing and assembly.</title>
        <authorList>
            <person name="Maclea K.S."/>
            <person name="Goen A.E."/>
            <person name="Fatima S.A."/>
        </authorList>
    </citation>
    <scope>NUCLEOTIDE SEQUENCE [LARGE SCALE GENOMIC DNA]</scope>
    <source>
        <strain evidence="2 3">ATCC 700314</strain>
    </source>
</reference>